<sequence length="137" mass="15760">MDYRQRVGGGGYGFLPRVSLRLGVSPSSSSSPTRVSPLAPFLHHCRLSCFGNFNPRDHKAKTPFNPHRLLIFDDCVWMPRDLIRSVVGFLPFSELDFHLCMSHQMRSWQGWQSEKLAPSTFRSSSQILIGLQWHIRF</sequence>
<dbReference type="EMBL" id="BPVZ01000296">
    <property type="protein sequence ID" value="GKV49359.1"/>
    <property type="molecule type" value="Genomic_DNA"/>
</dbReference>
<reference evidence="1 2" key="1">
    <citation type="journal article" date="2021" name="Commun. Biol.">
        <title>The genome of Shorea leprosula (Dipterocarpaceae) highlights the ecological relevance of drought in aseasonal tropical rainforests.</title>
        <authorList>
            <person name="Ng K.K.S."/>
            <person name="Kobayashi M.J."/>
            <person name="Fawcett J.A."/>
            <person name="Hatakeyama M."/>
            <person name="Paape T."/>
            <person name="Ng C.H."/>
            <person name="Ang C.C."/>
            <person name="Tnah L.H."/>
            <person name="Lee C.T."/>
            <person name="Nishiyama T."/>
            <person name="Sese J."/>
            <person name="O'Brien M.J."/>
            <person name="Copetti D."/>
            <person name="Mohd Noor M.I."/>
            <person name="Ong R.C."/>
            <person name="Putra M."/>
            <person name="Sireger I.Z."/>
            <person name="Indrioko S."/>
            <person name="Kosugi Y."/>
            <person name="Izuno A."/>
            <person name="Isagi Y."/>
            <person name="Lee S.L."/>
            <person name="Shimizu K.K."/>
        </authorList>
    </citation>
    <scope>NUCLEOTIDE SEQUENCE [LARGE SCALE GENOMIC DNA]</scope>
    <source>
        <strain evidence="1">214</strain>
    </source>
</reference>
<accession>A0AAV5MK19</accession>
<dbReference type="AlphaFoldDB" id="A0AAV5MK19"/>
<comment type="caution">
    <text evidence="1">The sequence shown here is derived from an EMBL/GenBank/DDBJ whole genome shotgun (WGS) entry which is preliminary data.</text>
</comment>
<name>A0AAV5MK19_9ROSI</name>
<gene>
    <name evidence="1" type="ORF">SLEP1_g56114</name>
</gene>
<evidence type="ECO:0000313" key="2">
    <source>
        <dbReference type="Proteomes" id="UP001054252"/>
    </source>
</evidence>
<evidence type="ECO:0000313" key="1">
    <source>
        <dbReference type="EMBL" id="GKV49359.1"/>
    </source>
</evidence>
<proteinExistence type="predicted"/>
<protein>
    <submittedName>
        <fullName evidence="1">Uncharacterized protein</fullName>
    </submittedName>
</protein>
<organism evidence="1 2">
    <name type="scientific">Rubroshorea leprosula</name>
    <dbReference type="NCBI Taxonomy" id="152421"/>
    <lineage>
        <taxon>Eukaryota</taxon>
        <taxon>Viridiplantae</taxon>
        <taxon>Streptophyta</taxon>
        <taxon>Embryophyta</taxon>
        <taxon>Tracheophyta</taxon>
        <taxon>Spermatophyta</taxon>
        <taxon>Magnoliopsida</taxon>
        <taxon>eudicotyledons</taxon>
        <taxon>Gunneridae</taxon>
        <taxon>Pentapetalae</taxon>
        <taxon>rosids</taxon>
        <taxon>malvids</taxon>
        <taxon>Malvales</taxon>
        <taxon>Dipterocarpaceae</taxon>
        <taxon>Rubroshorea</taxon>
    </lineage>
</organism>
<keyword evidence="2" id="KW-1185">Reference proteome</keyword>
<dbReference type="Proteomes" id="UP001054252">
    <property type="component" value="Unassembled WGS sequence"/>
</dbReference>